<name>A0A2J9KRS1_9ACTO</name>
<gene>
    <name evidence="1" type="ORF">NCTC11819_01735</name>
</gene>
<dbReference type="OrthoDB" id="3544271at2"/>
<evidence type="ECO:0000313" key="2">
    <source>
        <dbReference type="Proteomes" id="UP000255284"/>
    </source>
</evidence>
<protein>
    <submittedName>
        <fullName evidence="1">Uncharacterized protein</fullName>
    </submittedName>
</protein>
<dbReference type="AlphaFoldDB" id="A0A2J9KRS1"/>
<evidence type="ECO:0000313" key="1">
    <source>
        <dbReference type="EMBL" id="STO17150.1"/>
    </source>
</evidence>
<reference evidence="1 2" key="1">
    <citation type="submission" date="2018-06" db="EMBL/GenBank/DDBJ databases">
        <authorList>
            <consortium name="Pathogen Informatics"/>
            <person name="Doyle S."/>
        </authorList>
    </citation>
    <scope>NUCLEOTIDE SEQUENCE [LARGE SCALE GENOMIC DNA]</scope>
    <source>
        <strain evidence="1 2">NCTC11819</strain>
    </source>
</reference>
<dbReference type="GO" id="GO:0006355">
    <property type="term" value="P:regulation of DNA-templated transcription"/>
    <property type="evidence" value="ECO:0007669"/>
    <property type="project" value="InterPro"/>
</dbReference>
<sequence>MTSITAAPATRPPCTAIKVPVELRDRLKRSAAEHGQTMAELIDTLLRESARYARMESLRQAIAQTPASVMAQYTRKRDEWLDAHLD</sequence>
<dbReference type="EMBL" id="UGGQ01000006">
    <property type="protein sequence ID" value="STO17150.1"/>
    <property type="molecule type" value="Genomic_DNA"/>
</dbReference>
<dbReference type="InterPro" id="IPR056972">
    <property type="entry name" value="RHH_dom-containing"/>
</dbReference>
<organism evidence="1 2">
    <name type="scientific">Mobiluncus mulieris</name>
    <dbReference type="NCBI Taxonomy" id="2052"/>
    <lineage>
        <taxon>Bacteria</taxon>
        <taxon>Bacillati</taxon>
        <taxon>Actinomycetota</taxon>
        <taxon>Actinomycetes</taxon>
        <taxon>Actinomycetales</taxon>
        <taxon>Actinomycetaceae</taxon>
        <taxon>Mobiluncus</taxon>
    </lineage>
</organism>
<dbReference type="RefSeq" id="WP_004012097.1">
    <property type="nucleotide sequence ID" value="NZ_JACHMA010000001.1"/>
</dbReference>
<dbReference type="Pfam" id="PF23807">
    <property type="entry name" value="RHH_10"/>
    <property type="match status" value="1"/>
</dbReference>
<dbReference type="SUPFAM" id="SSF47598">
    <property type="entry name" value="Ribbon-helix-helix"/>
    <property type="match status" value="1"/>
</dbReference>
<proteinExistence type="predicted"/>
<dbReference type="InterPro" id="IPR010985">
    <property type="entry name" value="Ribbon_hlx_hlx"/>
</dbReference>
<dbReference type="Proteomes" id="UP000255284">
    <property type="component" value="Unassembled WGS sequence"/>
</dbReference>
<comment type="caution">
    <text evidence="1">The sequence shown here is derived from an EMBL/GenBank/DDBJ whole genome shotgun (WGS) entry which is preliminary data.</text>
</comment>
<dbReference type="GeneID" id="61168216"/>
<accession>A0A2J9KRS1</accession>